<name>A0A2S1QYU8_9FLAO</name>
<gene>
    <name evidence="2" type="ORF">HYN59_10965</name>
</gene>
<evidence type="ECO:0000313" key="2">
    <source>
        <dbReference type="EMBL" id="AWH85597.1"/>
    </source>
</evidence>
<organism evidence="2 3">
    <name type="scientific">Flavobacterium album</name>
    <dbReference type="NCBI Taxonomy" id="2175091"/>
    <lineage>
        <taxon>Bacteria</taxon>
        <taxon>Pseudomonadati</taxon>
        <taxon>Bacteroidota</taxon>
        <taxon>Flavobacteriia</taxon>
        <taxon>Flavobacteriales</taxon>
        <taxon>Flavobacteriaceae</taxon>
        <taxon>Flavobacterium</taxon>
    </lineage>
</organism>
<dbReference type="AlphaFoldDB" id="A0A2S1QYU8"/>
<reference evidence="2 3" key="1">
    <citation type="submission" date="2018-04" db="EMBL/GenBank/DDBJ databases">
        <title>Genome sequencing of Flavobacterium sp. HYN0059.</title>
        <authorList>
            <person name="Yi H."/>
            <person name="Baek C."/>
        </authorList>
    </citation>
    <scope>NUCLEOTIDE SEQUENCE [LARGE SCALE GENOMIC DNA]</scope>
    <source>
        <strain evidence="2 3">HYN0059</strain>
    </source>
</reference>
<dbReference type="Proteomes" id="UP000244929">
    <property type="component" value="Chromosome"/>
</dbReference>
<feature type="transmembrane region" description="Helical" evidence="1">
    <location>
        <begin position="6"/>
        <end position="26"/>
    </location>
</feature>
<protein>
    <submittedName>
        <fullName evidence="2">Uncharacterized protein</fullName>
    </submittedName>
</protein>
<feature type="transmembrane region" description="Helical" evidence="1">
    <location>
        <begin position="38"/>
        <end position="60"/>
    </location>
</feature>
<keyword evidence="1" id="KW-0472">Membrane</keyword>
<proteinExistence type="predicted"/>
<keyword evidence="3" id="KW-1185">Reference proteome</keyword>
<accession>A0A2S1QYU8</accession>
<dbReference type="KEGG" id="falb:HYN59_10965"/>
<evidence type="ECO:0000313" key="3">
    <source>
        <dbReference type="Proteomes" id="UP000244929"/>
    </source>
</evidence>
<dbReference type="OrthoDB" id="1179726at2"/>
<keyword evidence="1" id="KW-0812">Transmembrane</keyword>
<dbReference type="EMBL" id="CP029186">
    <property type="protein sequence ID" value="AWH85597.1"/>
    <property type="molecule type" value="Genomic_DNA"/>
</dbReference>
<evidence type="ECO:0000256" key="1">
    <source>
        <dbReference type="SAM" id="Phobius"/>
    </source>
</evidence>
<sequence>MFTTGQWIFAGTFLVAFIITMIYVYRKDLALHKKYYKGSYWILVGFLAFIGILFFIKYFVKDNS</sequence>
<keyword evidence="1" id="KW-1133">Transmembrane helix</keyword>